<evidence type="ECO:0000313" key="6">
    <source>
        <dbReference type="EMBL" id="PKH37276.1"/>
    </source>
</evidence>
<dbReference type="GO" id="GO:0046306">
    <property type="term" value="P:alkanesulfonate catabolic process"/>
    <property type="evidence" value="ECO:0007669"/>
    <property type="project" value="TreeGrafter"/>
</dbReference>
<dbReference type="SUPFAM" id="SSF51679">
    <property type="entry name" value="Bacterial luciferase-like"/>
    <property type="match status" value="1"/>
</dbReference>
<dbReference type="EMBL" id="PJBV01000035">
    <property type="protein sequence ID" value="PKH37276.1"/>
    <property type="molecule type" value="Genomic_DNA"/>
</dbReference>
<evidence type="ECO:0000256" key="4">
    <source>
        <dbReference type="ARBA" id="ARBA00023033"/>
    </source>
</evidence>
<reference evidence="7" key="1">
    <citation type="submission" date="2016-10" db="EMBL/GenBank/DDBJ databases">
        <authorList>
            <person name="de Groot N.N."/>
        </authorList>
    </citation>
    <scope>NUCLEOTIDE SEQUENCE [LARGE SCALE GENOMIC DNA]</scope>
    <source>
        <strain evidence="7">CGMCC 1.10697</strain>
    </source>
</reference>
<reference evidence="6 9" key="2">
    <citation type="submission" date="2017-12" db="EMBL/GenBank/DDBJ databases">
        <title>Pharmacopeia of the Arctic Ocean.</title>
        <authorList>
            <person name="Collins E."/>
            <person name="Ducluzeau A.-L."/>
        </authorList>
    </citation>
    <scope>NUCLEOTIDE SEQUENCE [LARGE SCALE GENOMIC DNA]</scope>
    <source>
        <strain evidence="6 9">DSM 23325</strain>
    </source>
</reference>
<protein>
    <submittedName>
        <fullName evidence="7">Flavin-dependent oxidoreductase, luciferase family (Includes alkanesulfonate monooxygenase SsuD and methylene tetrahydromethanopterin reductase)</fullName>
    </submittedName>
    <submittedName>
        <fullName evidence="6">LLM class flavin-dependent oxidoreductase</fullName>
    </submittedName>
</protein>
<dbReference type="OrthoDB" id="3813791at2"/>
<dbReference type="PANTHER" id="PTHR42847">
    <property type="entry name" value="ALKANESULFONATE MONOOXYGENASE"/>
    <property type="match status" value="1"/>
</dbReference>
<evidence type="ECO:0000313" key="8">
    <source>
        <dbReference type="Proteomes" id="UP000199113"/>
    </source>
</evidence>
<dbReference type="RefSeq" id="WP_091193205.1">
    <property type="nucleotide sequence ID" value="NZ_FOKC01000001.1"/>
</dbReference>
<dbReference type="GO" id="GO:0008726">
    <property type="term" value="F:alkanesulfonate monooxygenase activity"/>
    <property type="evidence" value="ECO:0007669"/>
    <property type="project" value="TreeGrafter"/>
</dbReference>
<keyword evidence="3" id="KW-0560">Oxidoreductase</keyword>
<feature type="domain" description="Luciferase-like" evidence="5">
    <location>
        <begin position="20"/>
        <end position="234"/>
    </location>
</feature>
<evidence type="ECO:0000256" key="2">
    <source>
        <dbReference type="ARBA" id="ARBA00022643"/>
    </source>
</evidence>
<gene>
    <name evidence="6" type="ORF">CXG46_17550</name>
    <name evidence="7" type="ORF">SAMN05192575_101228</name>
</gene>
<name>A0A1I0VHV0_9ACTN</name>
<evidence type="ECO:0000259" key="5">
    <source>
        <dbReference type="Pfam" id="PF00296"/>
    </source>
</evidence>
<evidence type="ECO:0000313" key="7">
    <source>
        <dbReference type="EMBL" id="SFA75901.1"/>
    </source>
</evidence>
<accession>A0A1I0VHV0</accession>
<dbReference type="Proteomes" id="UP000199113">
    <property type="component" value="Unassembled WGS sequence"/>
</dbReference>
<keyword evidence="9" id="KW-1185">Reference proteome</keyword>
<dbReference type="EMBL" id="FOKC01000001">
    <property type="protein sequence ID" value="SFA75901.1"/>
    <property type="molecule type" value="Genomic_DNA"/>
</dbReference>
<dbReference type="AlphaFoldDB" id="A0A1I0VHV0"/>
<evidence type="ECO:0000256" key="1">
    <source>
        <dbReference type="ARBA" id="ARBA00022630"/>
    </source>
</evidence>
<organism evidence="7 8">
    <name type="scientific">Nocardioides alpinus</name>
    <dbReference type="NCBI Taxonomy" id="748909"/>
    <lineage>
        <taxon>Bacteria</taxon>
        <taxon>Bacillati</taxon>
        <taxon>Actinomycetota</taxon>
        <taxon>Actinomycetes</taxon>
        <taxon>Propionibacteriales</taxon>
        <taxon>Nocardioidaceae</taxon>
        <taxon>Nocardioides</taxon>
    </lineage>
</organism>
<dbReference type="InterPro" id="IPR011251">
    <property type="entry name" value="Luciferase-like_dom"/>
</dbReference>
<keyword evidence="1" id="KW-0285">Flavoprotein</keyword>
<dbReference type="InterPro" id="IPR036661">
    <property type="entry name" value="Luciferase-like_sf"/>
</dbReference>
<keyword evidence="4 7" id="KW-0503">Monooxygenase</keyword>
<evidence type="ECO:0000313" key="9">
    <source>
        <dbReference type="Proteomes" id="UP000233565"/>
    </source>
</evidence>
<keyword evidence="2" id="KW-0288">FMN</keyword>
<evidence type="ECO:0000256" key="3">
    <source>
        <dbReference type="ARBA" id="ARBA00023002"/>
    </source>
</evidence>
<dbReference type="STRING" id="748909.SAMN05192575_101228"/>
<dbReference type="Gene3D" id="3.20.20.30">
    <property type="entry name" value="Luciferase-like domain"/>
    <property type="match status" value="1"/>
</dbReference>
<proteinExistence type="predicted"/>
<sequence length="309" mass="33349">MTQPLHFGVGINNFGSPLRTASDVIGSAVLAEELGYSSVWFGDHLSFHVPVYECLSMMAATAVVTRKVTVASGVLLGVLRHPAWVAKSVATIDALSEGRVLVGLGVGGENRAEFGLAGVPLAERGRRTTELMRSLREMWLADNPHGLQPPPVQSRIPLWHGGRADAALARTARFGDGWLGAFVTPERYAERWSALGSLAADAGRAPEELTPGLHVYIRVDDDADRAWREASAFIGDVYAIDPEPMRRYCIAGNADQCAEEIAAFVEAGVTHVICRIAGSDLEDQMARIMEVAARVRARFEPAVTTEEMA</sequence>
<dbReference type="Proteomes" id="UP000233565">
    <property type="component" value="Unassembled WGS sequence"/>
</dbReference>
<dbReference type="InterPro" id="IPR050172">
    <property type="entry name" value="SsuD_RutA_monooxygenase"/>
</dbReference>
<dbReference type="PANTHER" id="PTHR42847:SF4">
    <property type="entry name" value="ALKANESULFONATE MONOOXYGENASE-RELATED"/>
    <property type="match status" value="1"/>
</dbReference>
<dbReference type="Pfam" id="PF00296">
    <property type="entry name" value="Bac_luciferase"/>
    <property type="match status" value="1"/>
</dbReference>